<accession>A0A5B7WW09</accession>
<keyword evidence="3" id="KW-1185">Reference proteome</keyword>
<reference evidence="2 3" key="1">
    <citation type="submission" date="2018-12" db="EMBL/GenBank/DDBJ databases">
        <title>Complete Genome Sequence of Glutamicibacter creatinolyticus strain LGCM259,isolated from an abscess of a 12-year-old mare in Italy.</title>
        <authorList>
            <person name="Santos R.G."/>
            <person name="Silva A.L."/>
            <person name="Seyffert N."/>
            <person name="Castro T.L.P."/>
            <person name="Attili A.R."/>
            <person name="Rifici C."/>
            <person name="Mazzullo G."/>
            <person name="Brenig B."/>
            <person name="Venanzi F."/>
            <person name="Azevedo V."/>
        </authorList>
    </citation>
    <scope>NUCLEOTIDE SEQUENCE [LARGE SCALE GENOMIC DNA]</scope>
    <source>
        <strain evidence="2 3">LGCM 259</strain>
    </source>
</reference>
<gene>
    <name evidence="2" type="ORF">GcLGCM259_1666</name>
</gene>
<evidence type="ECO:0000256" key="1">
    <source>
        <dbReference type="SAM" id="MobiDB-lite"/>
    </source>
</evidence>
<organism evidence="2 3">
    <name type="scientific">Glutamicibacter creatinolyticus</name>
    <dbReference type="NCBI Taxonomy" id="162496"/>
    <lineage>
        <taxon>Bacteria</taxon>
        <taxon>Bacillati</taxon>
        <taxon>Actinomycetota</taxon>
        <taxon>Actinomycetes</taxon>
        <taxon>Micrococcales</taxon>
        <taxon>Micrococcaceae</taxon>
        <taxon>Glutamicibacter</taxon>
    </lineage>
</organism>
<name>A0A5B7WW09_9MICC</name>
<dbReference type="EMBL" id="CP034412">
    <property type="protein sequence ID" value="QCY47390.1"/>
    <property type="molecule type" value="Genomic_DNA"/>
</dbReference>
<dbReference type="KEGG" id="gcr:GcLGCM259_1666"/>
<protein>
    <submittedName>
        <fullName evidence="2">Uncharacterized protein</fullName>
    </submittedName>
</protein>
<feature type="region of interest" description="Disordered" evidence="1">
    <location>
        <begin position="1"/>
        <end position="61"/>
    </location>
</feature>
<dbReference type="Proteomes" id="UP000307000">
    <property type="component" value="Chromosome"/>
</dbReference>
<proteinExistence type="predicted"/>
<sequence length="61" mass="6572">MCQANNAEDLWARSEDGYRQGSLRTRRPGEEAGVSAPSVPTGKQPGIRGGPRQMRPAYAVS</sequence>
<dbReference type="AlphaFoldDB" id="A0A5B7WW09"/>
<evidence type="ECO:0000313" key="3">
    <source>
        <dbReference type="Proteomes" id="UP000307000"/>
    </source>
</evidence>
<evidence type="ECO:0000313" key="2">
    <source>
        <dbReference type="EMBL" id="QCY47390.1"/>
    </source>
</evidence>